<evidence type="ECO:0000256" key="2">
    <source>
        <dbReference type="ARBA" id="ARBA00022729"/>
    </source>
</evidence>
<evidence type="ECO:0000256" key="4">
    <source>
        <dbReference type="SAM" id="MobiDB-lite"/>
    </source>
</evidence>
<dbReference type="GO" id="GO:0016787">
    <property type="term" value="F:hydrolase activity"/>
    <property type="evidence" value="ECO:0007669"/>
    <property type="project" value="UniProtKB-KW"/>
</dbReference>
<proteinExistence type="inferred from homology"/>
<keyword evidence="2" id="KW-0732">Signal</keyword>
<dbReference type="Proteomes" id="UP000562984">
    <property type="component" value="Unassembled WGS sequence"/>
</dbReference>
<evidence type="ECO:0000256" key="3">
    <source>
        <dbReference type="ARBA" id="ARBA00022801"/>
    </source>
</evidence>
<feature type="compositionally biased region" description="Low complexity" evidence="4">
    <location>
        <begin position="1"/>
        <end position="14"/>
    </location>
</feature>
<dbReference type="Gene3D" id="3.40.50.1820">
    <property type="entry name" value="alpha/beta hydrolase"/>
    <property type="match status" value="1"/>
</dbReference>
<dbReference type="EMBL" id="JABEND010000008">
    <property type="protein sequence ID" value="NNG36854.1"/>
    <property type="molecule type" value="Genomic_DNA"/>
</dbReference>
<dbReference type="Pfam" id="PF00561">
    <property type="entry name" value="Abhydrolase_1"/>
    <property type="match status" value="1"/>
</dbReference>
<dbReference type="PANTHER" id="PTHR43248:SF29">
    <property type="entry name" value="TRIPEPTIDYL AMINOPEPTIDASE"/>
    <property type="match status" value="1"/>
</dbReference>
<accession>A0A849A7A3</accession>
<protein>
    <submittedName>
        <fullName evidence="6">Alpha/beta fold hydrolase</fullName>
    </submittedName>
</protein>
<reference evidence="6 7" key="1">
    <citation type="submission" date="2020-05" db="EMBL/GenBank/DDBJ databases">
        <title>Nakamurella sp. DB0629 isolated from air conditioner.</title>
        <authorList>
            <person name="Kim D.H."/>
            <person name="Kim D.-U."/>
        </authorList>
    </citation>
    <scope>NUCLEOTIDE SEQUENCE [LARGE SCALE GENOMIC DNA]</scope>
    <source>
        <strain evidence="6 7">DB0629</strain>
    </source>
</reference>
<dbReference type="RefSeq" id="WP_171200539.1">
    <property type="nucleotide sequence ID" value="NZ_JABEND010000008.1"/>
</dbReference>
<evidence type="ECO:0000259" key="5">
    <source>
        <dbReference type="Pfam" id="PF00561"/>
    </source>
</evidence>
<dbReference type="InterPro" id="IPR051601">
    <property type="entry name" value="Serine_prot/Carboxylest_S33"/>
</dbReference>
<sequence>MALPAGLLGASPAAAAPPPQARTNTAGQAPDVGKLAGKLARQKLTWETCDFGSAALNERFNQPNVKCATVTVPRDWHNPKDGNTFSVRISQAHNIDVKNPRYAGTIFTNPGGPGGSGLVWGPAMQERTPDLNPYYNYIGFDPRGVGQSTVPSCQYSYDANSTDPNAESKAIAAACSKDPAIRAVNTEQTTYDMDFIRYLLKAPKLSYIGYSYGTWLGAWYENVFGAKFGGRFLLDSSTDVTEPTLQKTWDLQPIARDRQFQMRMMSWIARQNDTYGLGEDPRSIYNRYFAATAKLDPGLVRFVWILFGGTSAFSSNENYPAAGSVVQTLIEIGESPEDAAAAAAADPAATVAALLERKAAQPGARNRMAAPAELDQNRELALELAKLGGNRDARQAPAAAQTTGTFNDAFDMIRCNDGQWTQGAAYWEAKNAKTAKKAPLTAQWGLLSSVPLCAFWRTNNMMPVATKWFPKTVVAQSEMDSQTAWETGYTSGVKLPNTSFSAVDNEGSHGLFPYGTEAFDRPIINYFLKGKQPKDIAVSQALPLPLEDTTYENWGKLNNKAKHVPVDPGPWTPAGSTAKKIATSTAGDELLANAESERLLRAQVAEQYGTAGLAVLKRFGR</sequence>
<name>A0A849A7A3_9ACTN</name>
<comment type="similarity">
    <text evidence="1">Belongs to the peptidase S33 family.</text>
</comment>
<evidence type="ECO:0000256" key="1">
    <source>
        <dbReference type="ARBA" id="ARBA00010088"/>
    </source>
</evidence>
<dbReference type="InterPro" id="IPR029058">
    <property type="entry name" value="AB_hydrolase_fold"/>
</dbReference>
<gene>
    <name evidence="6" type="ORF">HKD39_14260</name>
</gene>
<evidence type="ECO:0000313" key="7">
    <source>
        <dbReference type="Proteomes" id="UP000562984"/>
    </source>
</evidence>
<dbReference type="AlphaFoldDB" id="A0A849A7A3"/>
<feature type="domain" description="AB hydrolase-1" evidence="5">
    <location>
        <begin position="108"/>
        <end position="236"/>
    </location>
</feature>
<comment type="caution">
    <text evidence="6">The sequence shown here is derived from an EMBL/GenBank/DDBJ whole genome shotgun (WGS) entry which is preliminary data.</text>
</comment>
<keyword evidence="7" id="KW-1185">Reference proteome</keyword>
<feature type="region of interest" description="Disordered" evidence="4">
    <location>
        <begin position="1"/>
        <end position="30"/>
    </location>
</feature>
<dbReference type="SUPFAM" id="SSF53474">
    <property type="entry name" value="alpha/beta-Hydrolases"/>
    <property type="match status" value="1"/>
</dbReference>
<evidence type="ECO:0000313" key="6">
    <source>
        <dbReference type="EMBL" id="NNG36854.1"/>
    </source>
</evidence>
<dbReference type="PANTHER" id="PTHR43248">
    <property type="entry name" value="2-SUCCINYL-6-HYDROXY-2,4-CYCLOHEXADIENE-1-CARBOXYLATE SYNTHASE"/>
    <property type="match status" value="1"/>
</dbReference>
<keyword evidence="3 6" id="KW-0378">Hydrolase</keyword>
<dbReference type="InterPro" id="IPR000073">
    <property type="entry name" value="AB_hydrolase_1"/>
</dbReference>
<organism evidence="6 7">
    <name type="scientific">Nakamurella aerolata</name>
    <dbReference type="NCBI Taxonomy" id="1656892"/>
    <lineage>
        <taxon>Bacteria</taxon>
        <taxon>Bacillati</taxon>
        <taxon>Actinomycetota</taxon>
        <taxon>Actinomycetes</taxon>
        <taxon>Nakamurellales</taxon>
        <taxon>Nakamurellaceae</taxon>
        <taxon>Nakamurella</taxon>
    </lineage>
</organism>